<dbReference type="EMBL" id="GBRH01237541">
    <property type="protein sequence ID" value="JAD60354.1"/>
    <property type="molecule type" value="Transcribed_RNA"/>
</dbReference>
<sequence length="159" mass="15921">MPSIPLGTGLELEGGRLRRSAGPLGGDLVEAVEPQLRLLGDAGAGGGGGRDEGGGGAELLVELRALHALPVAVAAVAGVVAMGVAGMRWRVPGGWSGRARRGTRGGGGGGIRRGARDAEVVLLEGDHGGDELGDQEGEEEADGRRLAQLMPVSGGHGRR</sequence>
<feature type="compositionally biased region" description="Acidic residues" evidence="1">
    <location>
        <begin position="131"/>
        <end position="141"/>
    </location>
</feature>
<organism evidence="2">
    <name type="scientific">Arundo donax</name>
    <name type="common">Giant reed</name>
    <name type="synonym">Donax arundinaceus</name>
    <dbReference type="NCBI Taxonomy" id="35708"/>
    <lineage>
        <taxon>Eukaryota</taxon>
        <taxon>Viridiplantae</taxon>
        <taxon>Streptophyta</taxon>
        <taxon>Embryophyta</taxon>
        <taxon>Tracheophyta</taxon>
        <taxon>Spermatophyta</taxon>
        <taxon>Magnoliopsida</taxon>
        <taxon>Liliopsida</taxon>
        <taxon>Poales</taxon>
        <taxon>Poaceae</taxon>
        <taxon>PACMAD clade</taxon>
        <taxon>Arundinoideae</taxon>
        <taxon>Arundineae</taxon>
        <taxon>Arundo</taxon>
    </lineage>
</organism>
<protein>
    <submittedName>
        <fullName evidence="2">Uncharacterized protein</fullName>
    </submittedName>
</protein>
<dbReference type="AlphaFoldDB" id="A0A0A9B8N5"/>
<reference evidence="2" key="1">
    <citation type="submission" date="2014-09" db="EMBL/GenBank/DDBJ databases">
        <authorList>
            <person name="Magalhaes I.L.F."/>
            <person name="Oliveira U."/>
            <person name="Santos F.R."/>
            <person name="Vidigal T.H.D.A."/>
            <person name="Brescovit A.D."/>
            <person name="Santos A.J."/>
        </authorList>
    </citation>
    <scope>NUCLEOTIDE SEQUENCE</scope>
    <source>
        <tissue evidence="2">Shoot tissue taken approximately 20 cm above the soil surface</tissue>
    </source>
</reference>
<evidence type="ECO:0000313" key="2">
    <source>
        <dbReference type="EMBL" id="JAD60354.1"/>
    </source>
</evidence>
<proteinExistence type="predicted"/>
<feature type="region of interest" description="Disordered" evidence="1">
    <location>
        <begin position="125"/>
        <end position="159"/>
    </location>
</feature>
<accession>A0A0A9B8N5</accession>
<evidence type="ECO:0000256" key="1">
    <source>
        <dbReference type="SAM" id="MobiDB-lite"/>
    </source>
</evidence>
<name>A0A0A9B8N5_ARUDO</name>
<reference evidence="2" key="2">
    <citation type="journal article" date="2015" name="Data Brief">
        <title>Shoot transcriptome of the giant reed, Arundo donax.</title>
        <authorList>
            <person name="Barrero R.A."/>
            <person name="Guerrero F.D."/>
            <person name="Moolhuijzen P."/>
            <person name="Goolsby J.A."/>
            <person name="Tidwell J."/>
            <person name="Bellgard S.E."/>
            <person name="Bellgard M.I."/>
        </authorList>
    </citation>
    <scope>NUCLEOTIDE SEQUENCE</scope>
    <source>
        <tissue evidence="2">Shoot tissue taken approximately 20 cm above the soil surface</tissue>
    </source>
</reference>